<comment type="caution">
    <text evidence="2">The sequence shown here is derived from an EMBL/GenBank/DDBJ whole genome shotgun (WGS) entry which is preliminary data.</text>
</comment>
<sequence>MAVQETKLEVVDRQLCSRLWGGDVVGWRCAPSIGRSGGILTLWDGAIGNCVSSFQGQGYLGVCLEWGEKKTLCLIVNVYAPCNIISKKTIWVDILVALRAYPAEFYCILGDFNSIREKEERKGVGAFSNWMEESRLFNVFINNSRLVDLPLLGRKFTWMQPNGRCMSRLDRVLVSQNWLGEWGNVSLWGLKRDVSDHCPLIVKYDGHDWGPKPFRFNNFWLNNKSFHKVVEDAWNSFQVSGWKSFVLKEKLKLLKVVLKQWNKEVYGNVDYKIEKTTEEIEVLEVKCENVGLEEAELLERKEKFDYLWMLLKSKESMEFQKSRSRWLREGDANTGFFHACVNSRK</sequence>
<dbReference type="PANTHER" id="PTHR33710:SF64">
    <property type="entry name" value="ENDONUCLEASE_EXONUCLEASE_PHOSPHATASE DOMAIN-CONTAINING PROTEIN"/>
    <property type="match status" value="1"/>
</dbReference>
<dbReference type="PANTHER" id="PTHR33710">
    <property type="entry name" value="BNAC02G09200D PROTEIN"/>
    <property type="match status" value="1"/>
</dbReference>
<evidence type="ECO:0000259" key="1">
    <source>
        <dbReference type="Pfam" id="PF03372"/>
    </source>
</evidence>
<dbReference type="Pfam" id="PF03372">
    <property type="entry name" value="Exo_endo_phos"/>
    <property type="match status" value="1"/>
</dbReference>
<feature type="domain" description="Endonuclease/exonuclease/phosphatase" evidence="1">
    <location>
        <begin position="2"/>
        <end position="197"/>
    </location>
</feature>
<keyword evidence="2" id="KW-0695">RNA-directed DNA polymerase</keyword>
<dbReference type="Gene3D" id="3.60.10.10">
    <property type="entry name" value="Endonuclease/exonuclease/phosphatase"/>
    <property type="match status" value="1"/>
</dbReference>
<keyword evidence="2" id="KW-0548">Nucleotidyltransferase</keyword>
<dbReference type="Proteomes" id="UP000265520">
    <property type="component" value="Unassembled WGS sequence"/>
</dbReference>
<keyword evidence="3" id="KW-1185">Reference proteome</keyword>
<accession>A0A392MCH0</accession>
<dbReference type="SUPFAM" id="SSF56219">
    <property type="entry name" value="DNase I-like"/>
    <property type="match status" value="1"/>
</dbReference>
<gene>
    <name evidence="2" type="ORF">A2U01_0006034</name>
</gene>
<dbReference type="InterPro" id="IPR036691">
    <property type="entry name" value="Endo/exonu/phosph_ase_sf"/>
</dbReference>
<name>A0A392MCH0_9FABA</name>
<evidence type="ECO:0000313" key="3">
    <source>
        <dbReference type="Proteomes" id="UP000265520"/>
    </source>
</evidence>
<feature type="non-terminal residue" evidence="2">
    <location>
        <position position="345"/>
    </location>
</feature>
<dbReference type="InterPro" id="IPR005135">
    <property type="entry name" value="Endo/exonuclease/phosphatase"/>
</dbReference>
<organism evidence="2 3">
    <name type="scientific">Trifolium medium</name>
    <dbReference type="NCBI Taxonomy" id="97028"/>
    <lineage>
        <taxon>Eukaryota</taxon>
        <taxon>Viridiplantae</taxon>
        <taxon>Streptophyta</taxon>
        <taxon>Embryophyta</taxon>
        <taxon>Tracheophyta</taxon>
        <taxon>Spermatophyta</taxon>
        <taxon>Magnoliopsida</taxon>
        <taxon>eudicotyledons</taxon>
        <taxon>Gunneridae</taxon>
        <taxon>Pentapetalae</taxon>
        <taxon>rosids</taxon>
        <taxon>fabids</taxon>
        <taxon>Fabales</taxon>
        <taxon>Fabaceae</taxon>
        <taxon>Papilionoideae</taxon>
        <taxon>50 kb inversion clade</taxon>
        <taxon>NPAAA clade</taxon>
        <taxon>Hologalegina</taxon>
        <taxon>IRL clade</taxon>
        <taxon>Trifolieae</taxon>
        <taxon>Trifolium</taxon>
    </lineage>
</organism>
<evidence type="ECO:0000313" key="2">
    <source>
        <dbReference type="EMBL" id="MCH85190.1"/>
    </source>
</evidence>
<keyword evidence="2" id="KW-0808">Transferase</keyword>
<proteinExistence type="predicted"/>
<dbReference type="EMBL" id="LXQA010008056">
    <property type="protein sequence ID" value="MCH85190.1"/>
    <property type="molecule type" value="Genomic_DNA"/>
</dbReference>
<dbReference type="GO" id="GO:0003964">
    <property type="term" value="F:RNA-directed DNA polymerase activity"/>
    <property type="evidence" value="ECO:0007669"/>
    <property type="project" value="UniProtKB-KW"/>
</dbReference>
<reference evidence="2 3" key="1">
    <citation type="journal article" date="2018" name="Front. Plant Sci.">
        <title>Red Clover (Trifolium pratense) and Zigzag Clover (T. medium) - A Picture of Genomic Similarities and Differences.</title>
        <authorList>
            <person name="Dluhosova J."/>
            <person name="Istvanek J."/>
            <person name="Nedelnik J."/>
            <person name="Repkova J."/>
        </authorList>
    </citation>
    <scope>NUCLEOTIDE SEQUENCE [LARGE SCALE GENOMIC DNA]</scope>
    <source>
        <strain evidence="3">cv. 10/8</strain>
        <tissue evidence="2">Leaf</tissue>
    </source>
</reference>
<protein>
    <submittedName>
        <fullName evidence="2">LINE-1 reverse transcriptase like</fullName>
    </submittedName>
</protein>
<dbReference type="AlphaFoldDB" id="A0A392MCH0"/>